<comment type="caution">
    <text evidence="2">The sequence shown here is derived from an EMBL/GenBank/DDBJ whole genome shotgun (WGS) entry which is preliminary data.</text>
</comment>
<accession>L9XXA9</accession>
<evidence type="ECO:0000256" key="1">
    <source>
        <dbReference type="SAM" id="MobiDB-lite"/>
    </source>
</evidence>
<protein>
    <submittedName>
        <fullName evidence="2">Uncharacterized protein</fullName>
    </submittedName>
</protein>
<evidence type="ECO:0000313" key="3">
    <source>
        <dbReference type="Proteomes" id="UP000011613"/>
    </source>
</evidence>
<feature type="compositionally biased region" description="Polar residues" evidence="1">
    <location>
        <begin position="1"/>
        <end position="11"/>
    </location>
</feature>
<organism evidence="2 3">
    <name type="scientific">Natronobacterium gregoryi (strain ATCC 43098 / DSM 3393 / CCM 3738 / CIP 104747 / IAM 13177 / JCM 8860 / NBRC 102187 / NCIMB 2189 / SP2)</name>
    <dbReference type="NCBI Taxonomy" id="797304"/>
    <lineage>
        <taxon>Archaea</taxon>
        <taxon>Methanobacteriati</taxon>
        <taxon>Methanobacteriota</taxon>
        <taxon>Stenosarchaea group</taxon>
        <taxon>Halobacteria</taxon>
        <taxon>Halobacteriales</taxon>
        <taxon>Natrialbaceae</taxon>
        <taxon>Natronobacterium</taxon>
    </lineage>
</organism>
<dbReference type="AlphaFoldDB" id="L9XXA9"/>
<name>L9XXA9_NATGS</name>
<gene>
    <name evidence="2" type="ORF">C490_13299</name>
</gene>
<dbReference type="EMBL" id="AOIC01000092">
    <property type="protein sequence ID" value="ELY66142.1"/>
    <property type="molecule type" value="Genomic_DNA"/>
</dbReference>
<proteinExistence type="predicted"/>
<sequence>MRNRLPQSLRNGTLVRSGPVTCSQGAVPPGSIDPVGAVASLESDHIRAGDSTHLPVVEVRLVVFGFHRRRF</sequence>
<dbReference type="Proteomes" id="UP000011613">
    <property type="component" value="Unassembled WGS sequence"/>
</dbReference>
<reference evidence="2 3" key="1">
    <citation type="journal article" date="2014" name="PLoS Genet.">
        <title>Phylogenetically driven sequencing of extremely halophilic archaea reveals strategies for static and dynamic osmo-response.</title>
        <authorList>
            <person name="Becker E.A."/>
            <person name="Seitzer P.M."/>
            <person name="Tritt A."/>
            <person name="Larsen D."/>
            <person name="Krusor M."/>
            <person name="Yao A.I."/>
            <person name="Wu D."/>
            <person name="Madern D."/>
            <person name="Eisen J.A."/>
            <person name="Darling A.E."/>
            <person name="Facciotti M.T."/>
        </authorList>
    </citation>
    <scope>NUCLEOTIDE SEQUENCE [LARGE SCALE GENOMIC DNA]</scope>
    <source>
        <strain evidence="2 3">SP2</strain>
    </source>
</reference>
<feature type="region of interest" description="Disordered" evidence="1">
    <location>
        <begin position="1"/>
        <end position="29"/>
    </location>
</feature>
<evidence type="ECO:0000313" key="2">
    <source>
        <dbReference type="EMBL" id="ELY66142.1"/>
    </source>
</evidence>